<dbReference type="PANTHER" id="PTHR30055">
    <property type="entry name" value="HTH-TYPE TRANSCRIPTIONAL REGULATOR RUTR"/>
    <property type="match status" value="1"/>
</dbReference>
<sequence>MTLRLASDPMKTTRNYVMRSRAESAGLTRRRALEATVALAGEKPFATIVLPEVAARAGVSVQTVLRQFGSRDGLLDAATDFVAEQLRSHRSSPPGDVRAALEVLFDHFDDHGDAVIMLLGQEGWDRRAAQLTESERQAHRAWVSTVFAPQLADRSAAARTELIDMLVVATDVYTWKLLCRDRTLSRSTAQRRVSRMVSAILAAA</sequence>
<evidence type="ECO:0000259" key="5">
    <source>
        <dbReference type="PROSITE" id="PS50977"/>
    </source>
</evidence>
<keyword evidence="1" id="KW-0805">Transcription regulation</keyword>
<dbReference type="InterPro" id="IPR050109">
    <property type="entry name" value="HTH-type_TetR-like_transc_reg"/>
</dbReference>
<gene>
    <name evidence="6" type="ORF">CSW57_18530</name>
</gene>
<evidence type="ECO:0000313" key="6">
    <source>
        <dbReference type="EMBL" id="PHV65720.1"/>
    </source>
</evidence>
<evidence type="ECO:0000256" key="4">
    <source>
        <dbReference type="PROSITE-ProRule" id="PRU00335"/>
    </source>
</evidence>
<reference evidence="6 7" key="1">
    <citation type="submission" date="2017-10" db="EMBL/GenBank/DDBJ databases">
        <title>The draft genome sequence of Williamsia sp. BULT 1.1 isolated from the semi-arid grassland soils from South Africa.</title>
        <authorList>
            <person name="Kabwe M.H."/>
            <person name="Govender N."/>
            <person name="Mutseka Lunga P."/>
            <person name="Vikram S."/>
            <person name="Makhalanyane T.P."/>
        </authorList>
    </citation>
    <scope>NUCLEOTIDE SEQUENCE [LARGE SCALE GENOMIC DNA]</scope>
    <source>
        <strain evidence="6 7">BULT 1.1</strain>
    </source>
</reference>
<evidence type="ECO:0000256" key="3">
    <source>
        <dbReference type="ARBA" id="ARBA00023163"/>
    </source>
</evidence>
<proteinExistence type="predicted"/>
<evidence type="ECO:0000256" key="1">
    <source>
        <dbReference type="ARBA" id="ARBA00023015"/>
    </source>
</evidence>
<dbReference type="Proteomes" id="UP000225108">
    <property type="component" value="Unassembled WGS sequence"/>
</dbReference>
<feature type="domain" description="HTH tetR-type" evidence="5">
    <location>
        <begin position="26"/>
        <end position="86"/>
    </location>
</feature>
<dbReference type="InterPro" id="IPR001647">
    <property type="entry name" value="HTH_TetR"/>
</dbReference>
<accession>A0A2G3PIV4</accession>
<dbReference type="AlphaFoldDB" id="A0A2G3PIV4"/>
<dbReference type="InterPro" id="IPR009057">
    <property type="entry name" value="Homeodomain-like_sf"/>
</dbReference>
<dbReference type="PANTHER" id="PTHR30055:SF234">
    <property type="entry name" value="HTH-TYPE TRANSCRIPTIONAL REGULATOR BETI"/>
    <property type="match status" value="1"/>
</dbReference>
<dbReference type="PROSITE" id="PS51318">
    <property type="entry name" value="TAT"/>
    <property type="match status" value="1"/>
</dbReference>
<dbReference type="InterPro" id="IPR006311">
    <property type="entry name" value="TAT_signal"/>
</dbReference>
<dbReference type="Gene3D" id="1.10.357.10">
    <property type="entry name" value="Tetracycline Repressor, domain 2"/>
    <property type="match status" value="1"/>
</dbReference>
<dbReference type="SUPFAM" id="SSF46689">
    <property type="entry name" value="Homeodomain-like"/>
    <property type="match status" value="1"/>
</dbReference>
<comment type="caution">
    <text evidence="6">The sequence shown here is derived from an EMBL/GenBank/DDBJ whole genome shotgun (WGS) entry which is preliminary data.</text>
</comment>
<dbReference type="EMBL" id="PEBD01000010">
    <property type="protein sequence ID" value="PHV65720.1"/>
    <property type="molecule type" value="Genomic_DNA"/>
</dbReference>
<keyword evidence="3" id="KW-0804">Transcription</keyword>
<feature type="DNA-binding region" description="H-T-H motif" evidence="4">
    <location>
        <begin position="49"/>
        <end position="68"/>
    </location>
</feature>
<evidence type="ECO:0000313" key="7">
    <source>
        <dbReference type="Proteomes" id="UP000225108"/>
    </source>
</evidence>
<protein>
    <recommendedName>
        <fullName evidence="5">HTH tetR-type domain-containing protein</fullName>
    </recommendedName>
</protein>
<organism evidence="6 7">
    <name type="scientific">Williamsia marianensis</name>
    <dbReference type="NCBI Taxonomy" id="85044"/>
    <lineage>
        <taxon>Bacteria</taxon>
        <taxon>Bacillati</taxon>
        <taxon>Actinomycetota</taxon>
        <taxon>Actinomycetes</taxon>
        <taxon>Mycobacteriales</taxon>
        <taxon>Nocardiaceae</taxon>
        <taxon>Williamsia</taxon>
    </lineage>
</organism>
<dbReference type="Pfam" id="PF00440">
    <property type="entry name" value="TetR_N"/>
    <property type="match status" value="1"/>
</dbReference>
<evidence type="ECO:0000256" key="2">
    <source>
        <dbReference type="ARBA" id="ARBA00023125"/>
    </source>
</evidence>
<dbReference type="PROSITE" id="PS50977">
    <property type="entry name" value="HTH_TETR_2"/>
    <property type="match status" value="1"/>
</dbReference>
<dbReference type="GO" id="GO:0003700">
    <property type="term" value="F:DNA-binding transcription factor activity"/>
    <property type="evidence" value="ECO:0007669"/>
    <property type="project" value="TreeGrafter"/>
</dbReference>
<keyword evidence="2 4" id="KW-0238">DNA-binding</keyword>
<name>A0A2G3PIV4_WILMA</name>
<dbReference type="GO" id="GO:0000976">
    <property type="term" value="F:transcription cis-regulatory region binding"/>
    <property type="evidence" value="ECO:0007669"/>
    <property type="project" value="TreeGrafter"/>
</dbReference>